<evidence type="ECO:0000256" key="1">
    <source>
        <dbReference type="SAM" id="Coils"/>
    </source>
</evidence>
<evidence type="ECO:0000256" key="2">
    <source>
        <dbReference type="SAM" id="MobiDB-lite"/>
    </source>
</evidence>
<organism evidence="3 4">
    <name type="scientific">Stylonychia lemnae</name>
    <name type="common">Ciliate</name>
    <dbReference type="NCBI Taxonomy" id="5949"/>
    <lineage>
        <taxon>Eukaryota</taxon>
        <taxon>Sar</taxon>
        <taxon>Alveolata</taxon>
        <taxon>Ciliophora</taxon>
        <taxon>Intramacronucleata</taxon>
        <taxon>Spirotrichea</taxon>
        <taxon>Stichotrichia</taxon>
        <taxon>Sporadotrichida</taxon>
        <taxon>Oxytrichidae</taxon>
        <taxon>Stylonychinae</taxon>
        <taxon>Stylonychia</taxon>
    </lineage>
</organism>
<keyword evidence="4" id="KW-1185">Reference proteome</keyword>
<dbReference type="AlphaFoldDB" id="A0A078ATP3"/>
<accession>A0A078ATP3</accession>
<feature type="region of interest" description="Disordered" evidence="2">
    <location>
        <begin position="121"/>
        <end position="145"/>
    </location>
</feature>
<evidence type="ECO:0000313" key="3">
    <source>
        <dbReference type="EMBL" id="CDW85795.1"/>
    </source>
</evidence>
<dbReference type="Proteomes" id="UP000039865">
    <property type="component" value="Unassembled WGS sequence"/>
</dbReference>
<protein>
    <submittedName>
        <fullName evidence="3">Uncharacterized protein</fullName>
    </submittedName>
</protein>
<dbReference type="EMBL" id="CCKQ01014059">
    <property type="protein sequence ID" value="CDW85795.1"/>
    <property type="molecule type" value="Genomic_DNA"/>
</dbReference>
<feature type="compositionally biased region" description="Low complexity" evidence="2">
    <location>
        <begin position="124"/>
        <end position="142"/>
    </location>
</feature>
<keyword evidence="1" id="KW-0175">Coiled coil</keyword>
<reference evidence="3 4" key="1">
    <citation type="submission" date="2014-06" db="EMBL/GenBank/DDBJ databases">
        <authorList>
            <person name="Swart Estienne"/>
        </authorList>
    </citation>
    <scope>NUCLEOTIDE SEQUENCE [LARGE SCALE GENOMIC DNA]</scope>
    <source>
        <strain evidence="3 4">130c</strain>
    </source>
</reference>
<name>A0A078ATP3_STYLE</name>
<gene>
    <name evidence="3" type="primary">Contig4581.g208</name>
    <name evidence="3" type="ORF">STYLEM_14882</name>
</gene>
<feature type="coiled-coil region" evidence="1">
    <location>
        <begin position="73"/>
        <end position="100"/>
    </location>
</feature>
<dbReference type="InParanoid" id="A0A078ATP3"/>
<sequence length="639" mass="73531">MLGQGTVVGGTGIQLGIKKKSSQQKLKLFLLKKSPKRHIDIRMNMNITNNSDEFAFDDSSPLNMIVRKKQSNSKLLNRTADQQELNVMNLEIEKKNSKRMSNLNDDDQESLDTLANKALSSKFQHNQQQMSKSQQSMTNQNTLTPSKLNNLDEIKESQNENLNTRYLNTLRESIHIQNQLAGQQQIPNTQSTNKRKIIISKADTFVSQKVFSIPQELDNDKMQQSTKTMNNPSSLAGGSKTASKFVKFSTLNSSKIQSPKTMFYKLGLKQPSNNFQKQKDPASKDEDFPLNPYESIDQLMNLKGSRDFKISKQSHIQAKILIPKKKIIALRKASYKLGQTFKKNSTSSSPLTKNELAANRSSGYKQPLKQQFYEMNVTPSPSDLRQSKNYQKRLQIMRQSMLSQIEQGKSNSMGLSNQSNSYGIYSQDSTAIQVEIREKVNQKSRKHYSVSISDPTFLSQRRLEPVDKEKQVEQLRLLLQTQQRLRMKTNQSQNTMDNFTDDWVSYRQQSIQTTLKNLPPLGKKNGKLKKKQRDYISIQQQANGSIIINKKRNENFSLFSSIESQKMGSTSMFKPKASEEYGNNERYYKFNQHSQNYSYTKHKLNDLFEDIIPKFNKLQNTDAIEKKTQDKINSFFKKQ</sequence>
<proteinExistence type="predicted"/>
<evidence type="ECO:0000313" key="4">
    <source>
        <dbReference type="Proteomes" id="UP000039865"/>
    </source>
</evidence>